<feature type="compositionally biased region" description="Low complexity" evidence="1">
    <location>
        <begin position="209"/>
        <end position="227"/>
    </location>
</feature>
<dbReference type="OrthoDB" id="6123at2759"/>
<feature type="compositionally biased region" description="Polar residues" evidence="1">
    <location>
        <begin position="116"/>
        <end position="125"/>
    </location>
</feature>
<proteinExistence type="predicted"/>
<evidence type="ECO:0000313" key="3">
    <source>
        <dbReference type="Proteomes" id="UP000002258"/>
    </source>
</evidence>
<dbReference type="Proteomes" id="UP000002258">
    <property type="component" value="Chromosome 6"/>
</dbReference>
<feature type="compositionally biased region" description="Polar residues" evidence="1">
    <location>
        <begin position="420"/>
        <end position="440"/>
    </location>
</feature>
<feature type="compositionally biased region" description="Polar residues" evidence="1">
    <location>
        <begin position="486"/>
        <end position="519"/>
    </location>
</feature>
<evidence type="ECO:0000313" key="2">
    <source>
        <dbReference type="EMBL" id="ABN67405.2"/>
    </source>
</evidence>
<feature type="compositionally biased region" description="Polar residues" evidence="1">
    <location>
        <begin position="610"/>
        <end position="629"/>
    </location>
</feature>
<evidence type="ECO:0000256" key="1">
    <source>
        <dbReference type="SAM" id="MobiDB-lite"/>
    </source>
</evidence>
<name>A3LX52_PICST</name>
<protein>
    <submittedName>
        <fullName evidence="2">Manno protein</fullName>
    </submittedName>
</protein>
<dbReference type="eggNOG" id="ENOG502RQ24">
    <property type="taxonomic scope" value="Eukaryota"/>
</dbReference>
<feature type="region of interest" description="Disordered" evidence="1">
    <location>
        <begin position="420"/>
        <end position="452"/>
    </location>
</feature>
<dbReference type="GeneID" id="4840092"/>
<feature type="compositionally biased region" description="Low complexity" evidence="1">
    <location>
        <begin position="538"/>
        <end position="555"/>
    </location>
</feature>
<feature type="compositionally biased region" description="Polar residues" evidence="1">
    <location>
        <begin position="186"/>
        <end position="201"/>
    </location>
</feature>
<feature type="compositionally biased region" description="Polar residues" evidence="1">
    <location>
        <begin position="300"/>
        <end position="315"/>
    </location>
</feature>
<keyword evidence="3" id="KW-1185">Reference proteome</keyword>
<dbReference type="HOGENOM" id="CLU_321614_0_0_1"/>
<dbReference type="RefSeq" id="XP_001385434.2">
    <property type="nucleotide sequence ID" value="XM_001385397.1"/>
</dbReference>
<dbReference type="KEGG" id="pic:PICST_32696"/>
<feature type="region of interest" description="Disordered" evidence="1">
    <location>
        <begin position="101"/>
        <end position="125"/>
    </location>
</feature>
<sequence length="805" mass="89278">MSSRLWAVNATKKKKNELVPGSSRWITNEMSLQYDSALTNCEDHFQDCSSRYDSLSSFVQKVLDITNSTEDHTEDLSLLLAVSNPTVFSPEFSKSTTFVQPTEPEDMYSSNHKDSTPNIRTANSNDITIPVKPENIKEDTVISESRNSLKQAIIAQSSPIRHRTSQYRQTPVKPRINQPPRLMHASPNQIDISPPHSNSSMDRIDTGRKSLSSSSPPKVVQQSLPSVETHQTEHTSTARNTSLINGIDDSFQAISTAIRKSIAGKSALTISSSTPAKAKKSGVYEEFETKINLQPEEANRSSTIHSTASSNENTRKISASMRSSIFVGLPTREPITVNTKSSKHSSIKSRSSRLFERLDIASRRDTSSEIAIDNKVANKGEDKADKEHDVDANFDMSPVAIPKRAFANFNSIKSQVDMKNNGTTNLNSVPDLSNTTSKSNLLPDKPVKIPNKEHTIPSRAETEENIISEIGVPSTKAPREPEDVKSTSATVRKTLLSESPSIRPFNSSTNGSRSPTRSYLSFKYKGSPREPTTRSRSRSPTRSVGPLSKKSSPISKIHDTTGYDVPENDEKGLISRLTIPTSSSAAKRKTPTSSKRETESRKSEGRKTDLMNTKNRFLTTTLNSNNPQFSLKRPQFQGNQSVAAKPLHSPTRRRNPAIEDLEIKTAPKLEPDAIPILKKKSMMAERSEAAAQKPKQKFTISMNHTSKHKAEIVPFSNQKQLGDVFARDEDTKESHDVHQFEKYSYRNNAVALPEAARGGFGSAKRRKTNKEDKTPSRTGALAKKQFLEKKATQHGGDIRFPFFQS</sequence>
<feature type="region of interest" description="Disordered" evidence="1">
    <location>
        <begin position="754"/>
        <end position="780"/>
    </location>
</feature>
<dbReference type="EMBL" id="CP000500">
    <property type="protein sequence ID" value="ABN67405.2"/>
    <property type="molecule type" value="Genomic_DNA"/>
</dbReference>
<feature type="compositionally biased region" description="Basic and acidic residues" evidence="1">
    <location>
        <begin position="594"/>
        <end position="609"/>
    </location>
</feature>
<dbReference type="OMA" id="ANTINPH"/>
<dbReference type="AlphaFoldDB" id="A3LX52"/>
<feature type="region of interest" description="Disordered" evidence="1">
    <location>
        <begin position="294"/>
        <end position="315"/>
    </location>
</feature>
<feature type="region of interest" description="Disordered" evidence="1">
    <location>
        <begin position="153"/>
        <end position="239"/>
    </location>
</feature>
<dbReference type="InParanoid" id="A3LX52"/>
<gene>
    <name evidence="2" type="primary">MUC1.8</name>
    <name evidence="2" type="ORF">PICST_32696</name>
</gene>
<accession>A3LX52</accession>
<reference evidence="2 3" key="1">
    <citation type="journal article" date="2007" name="Nat. Biotechnol.">
        <title>Genome sequence of the lignocellulose-bioconverting and xylose-fermenting yeast Pichia stipitis.</title>
        <authorList>
            <person name="Jeffries T.W."/>
            <person name="Grigoriev I.V."/>
            <person name="Grimwood J."/>
            <person name="Laplaza J.M."/>
            <person name="Aerts A."/>
            <person name="Salamov A."/>
            <person name="Schmutz J."/>
            <person name="Lindquist E."/>
            <person name="Dehal P."/>
            <person name="Shapiro H."/>
            <person name="Jin Y.S."/>
            <person name="Passoth V."/>
            <person name="Richardson P.M."/>
        </authorList>
    </citation>
    <scope>NUCLEOTIDE SEQUENCE [LARGE SCALE GENOMIC DNA]</scope>
    <source>
        <strain evidence="3">ATCC 58785 / CBS 6054 / NBRC 10063 / NRRL Y-11545</strain>
    </source>
</reference>
<feature type="region of interest" description="Disordered" evidence="1">
    <location>
        <begin position="469"/>
        <end position="657"/>
    </location>
</feature>
<organism evidence="2 3">
    <name type="scientific">Scheffersomyces stipitis (strain ATCC 58785 / CBS 6054 / NBRC 10063 / NRRL Y-11545)</name>
    <name type="common">Yeast</name>
    <name type="synonym">Pichia stipitis</name>
    <dbReference type="NCBI Taxonomy" id="322104"/>
    <lineage>
        <taxon>Eukaryota</taxon>
        <taxon>Fungi</taxon>
        <taxon>Dikarya</taxon>
        <taxon>Ascomycota</taxon>
        <taxon>Saccharomycotina</taxon>
        <taxon>Pichiomycetes</taxon>
        <taxon>Debaryomycetaceae</taxon>
        <taxon>Scheffersomyces</taxon>
    </lineage>
</organism>
<dbReference type="STRING" id="322104.A3LX52"/>